<feature type="domain" description="Nucleoside phosphorylase" evidence="1">
    <location>
        <begin position="61"/>
        <end position="179"/>
    </location>
</feature>
<dbReference type="InterPro" id="IPR000845">
    <property type="entry name" value="Nucleoside_phosphorylase_d"/>
</dbReference>
<protein>
    <submittedName>
        <fullName evidence="2">Phosphorylase</fullName>
    </submittedName>
</protein>
<dbReference type="InterPro" id="IPR035994">
    <property type="entry name" value="Nucleoside_phosphorylase_sf"/>
</dbReference>
<name>A0ABW8WKL6_9CYAN</name>
<dbReference type="RefSeq" id="WP_336604399.1">
    <property type="nucleotide sequence ID" value="NZ_JBFQGM010000004.1"/>
</dbReference>
<proteinExistence type="predicted"/>
<dbReference type="EMBL" id="JBFQGM010000004">
    <property type="protein sequence ID" value="MFL9461553.1"/>
    <property type="molecule type" value="Genomic_DNA"/>
</dbReference>
<keyword evidence="3" id="KW-1185">Reference proteome</keyword>
<comment type="caution">
    <text evidence="2">The sequence shown here is derived from an EMBL/GenBank/DDBJ whole genome shotgun (WGS) entry which is preliminary data.</text>
</comment>
<dbReference type="Proteomes" id="UP001628874">
    <property type="component" value="Unassembled WGS sequence"/>
</dbReference>
<dbReference type="Gene3D" id="3.40.50.1580">
    <property type="entry name" value="Nucleoside phosphorylase domain"/>
    <property type="match status" value="1"/>
</dbReference>
<dbReference type="Pfam" id="PF01048">
    <property type="entry name" value="PNP_UDP_1"/>
    <property type="match status" value="1"/>
</dbReference>
<evidence type="ECO:0000313" key="2">
    <source>
        <dbReference type="EMBL" id="MFL9461553.1"/>
    </source>
</evidence>
<evidence type="ECO:0000313" key="3">
    <source>
        <dbReference type="Proteomes" id="UP001628874"/>
    </source>
</evidence>
<accession>A0ABW8WKL6</accession>
<reference evidence="2 3" key="1">
    <citation type="submission" date="2024-07" db="EMBL/GenBank/DDBJ databases">
        <authorList>
            <person name="Tripathy S."/>
        </authorList>
    </citation>
    <scope>NUCLEOTIDE SEQUENCE [LARGE SCALE GENOMIC DNA]</scope>
    <source>
        <strain evidence="2 3">VB-61278_2</strain>
    </source>
</reference>
<organism evidence="2 3">
    <name type="scientific">Scytonema tolypothrichoides VB-61278_2</name>
    <dbReference type="NCBI Taxonomy" id="3232314"/>
    <lineage>
        <taxon>Bacteria</taxon>
        <taxon>Bacillati</taxon>
        <taxon>Cyanobacteriota</taxon>
        <taxon>Cyanophyceae</taxon>
        <taxon>Nostocales</taxon>
        <taxon>Scytonemataceae</taxon>
        <taxon>Scytonema</taxon>
    </lineage>
</organism>
<evidence type="ECO:0000259" key="1">
    <source>
        <dbReference type="Pfam" id="PF01048"/>
    </source>
</evidence>
<gene>
    <name evidence="2" type="ORF">AB0759_13045</name>
</gene>
<sequence length="242" mass="26412">MKISIDVILVPQGAEYKSVCKGLKRVAVPKPTVFPIPMGTSALKNYLKTWQQSVRLHPHSRVLLMGLCGSLSAQYNVSDIVVYRSCIFSLKTENQEFPPSVSQLSCHPELTATLLNKLATKKAFTGVGLTSDRLIYSANEKMHLGQTYNANVVDMEGFVALEHLSQLGIAVGMVRVVSDDVRYDIPNLTNALNSDGSLQPLPLAMGLLREPIAATRLIVGSLKGLQVLQEVTTALFANRANY</sequence>
<dbReference type="SUPFAM" id="SSF53167">
    <property type="entry name" value="Purine and uridine phosphorylases"/>
    <property type="match status" value="1"/>
</dbReference>